<name>A0L534_MAGMM</name>
<dbReference type="InterPro" id="IPR003710">
    <property type="entry name" value="ApbA"/>
</dbReference>
<dbReference type="AlphaFoldDB" id="A0L534"/>
<dbReference type="OrthoDB" id="247668at2"/>
<keyword evidence="5 10" id="KW-0566">Pantothenate biosynthesis</keyword>
<dbReference type="InterPro" id="IPR013752">
    <property type="entry name" value="KPA_reductase"/>
</dbReference>
<evidence type="ECO:0000256" key="1">
    <source>
        <dbReference type="ARBA" id="ARBA00004994"/>
    </source>
</evidence>
<evidence type="ECO:0000256" key="8">
    <source>
        <dbReference type="ARBA" id="ARBA00032024"/>
    </source>
</evidence>
<sequence length="319" mass="34925">MTDSTTPPQTPHTPTVLVVGTGAVGGFYAARLAAAGAQVSVVCRSDYATIAQQGITIHSFKFGEQHFHPYSVHEQPETFPGTPDYMLITLKVLPQIDLAAMVAPKIGPNTTLLLIQNGIEIEEKLHQAFPNTPMISALAFVCVSRTQPGHIDHLCFGHLSMGHYPPQPVQPALTQLVQLFKHAQIDAHATDNVVTARWRKLVWNAPFNGVSVLAGGLNTREIMDDAPLQQLCRDVMAEVVDLAAAAGHALADDVIEVNMQATERMQPYRTSMLLDHEAGREMEVEAIFGNALQRAQQLGRSYPHLQSFYALLRAIGRKR</sequence>
<dbReference type="InterPro" id="IPR013332">
    <property type="entry name" value="KPR_N"/>
</dbReference>
<feature type="domain" description="Ketopantoate reductase N-terminal" evidence="11">
    <location>
        <begin position="16"/>
        <end position="165"/>
    </location>
</feature>
<dbReference type="eggNOG" id="COG1893">
    <property type="taxonomic scope" value="Bacteria"/>
</dbReference>
<dbReference type="InterPro" id="IPR051402">
    <property type="entry name" value="KPR-Related"/>
</dbReference>
<evidence type="ECO:0000256" key="10">
    <source>
        <dbReference type="RuleBase" id="RU362068"/>
    </source>
</evidence>
<organism evidence="13 14">
    <name type="scientific">Magnetococcus marinus (strain ATCC BAA-1437 / JCM 17883 / MC-1)</name>
    <dbReference type="NCBI Taxonomy" id="156889"/>
    <lineage>
        <taxon>Bacteria</taxon>
        <taxon>Pseudomonadati</taxon>
        <taxon>Pseudomonadota</taxon>
        <taxon>Magnetococcia</taxon>
        <taxon>Magnetococcales</taxon>
        <taxon>Magnetococcaceae</taxon>
        <taxon>Magnetococcus</taxon>
    </lineage>
</organism>
<reference evidence="14" key="1">
    <citation type="journal article" date="2009" name="Appl. Environ. Microbiol.">
        <title>Complete genome sequence of the chemolithoautotrophic marine magnetotactic coccus strain MC-1.</title>
        <authorList>
            <person name="Schubbe S."/>
            <person name="Williams T.J."/>
            <person name="Xie G."/>
            <person name="Kiss H.E."/>
            <person name="Brettin T.S."/>
            <person name="Martinez D."/>
            <person name="Ross C.A."/>
            <person name="Schuler D."/>
            <person name="Cox B.L."/>
            <person name="Nealson K.H."/>
            <person name="Bazylinski D.A."/>
        </authorList>
    </citation>
    <scope>NUCLEOTIDE SEQUENCE [LARGE SCALE GENOMIC DNA]</scope>
    <source>
        <strain evidence="14">ATCC BAA-1437 / JCM 17883 / MC-1</strain>
    </source>
</reference>
<accession>A0L534</accession>
<dbReference type="HOGENOM" id="CLU_031468_2_0_5"/>
<dbReference type="Pfam" id="PF02558">
    <property type="entry name" value="ApbA"/>
    <property type="match status" value="1"/>
</dbReference>
<dbReference type="GO" id="GO:0015940">
    <property type="term" value="P:pantothenate biosynthetic process"/>
    <property type="evidence" value="ECO:0007669"/>
    <property type="project" value="UniProtKB-UniPathway"/>
</dbReference>
<dbReference type="STRING" id="156889.Mmc1_0552"/>
<dbReference type="Gene3D" id="3.40.50.720">
    <property type="entry name" value="NAD(P)-binding Rossmann-like Domain"/>
    <property type="match status" value="1"/>
</dbReference>
<evidence type="ECO:0000259" key="12">
    <source>
        <dbReference type="Pfam" id="PF08546"/>
    </source>
</evidence>
<keyword evidence="7 10" id="KW-0560">Oxidoreductase</keyword>
<dbReference type="SUPFAM" id="SSF48179">
    <property type="entry name" value="6-phosphogluconate dehydrogenase C-terminal domain-like"/>
    <property type="match status" value="1"/>
</dbReference>
<keyword evidence="14" id="KW-1185">Reference proteome</keyword>
<dbReference type="EMBL" id="CP000471">
    <property type="protein sequence ID" value="ABK43077.1"/>
    <property type="molecule type" value="Genomic_DNA"/>
</dbReference>
<dbReference type="UniPathway" id="UPA00028">
    <property type="reaction ID" value="UER00004"/>
</dbReference>
<gene>
    <name evidence="13" type="ordered locus">Mmc1_0552</name>
</gene>
<dbReference type="Proteomes" id="UP000002586">
    <property type="component" value="Chromosome"/>
</dbReference>
<dbReference type="PANTHER" id="PTHR21708:SF26">
    <property type="entry name" value="2-DEHYDROPANTOATE 2-REDUCTASE"/>
    <property type="match status" value="1"/>
</dbReference>
<dbReference type="InterPro" id="IPR008927">
    <property type="entry name" value="6-PGluconate_DH-like_C_sf"/>
</dbReference>
<dbReference type="Gene3D" id="1.10.1040.10">
    <property type="entry name" value="N-(1-d-carboxylethyl)-l-norvaline Dehydrogenase, domain 2"/>
    <property type="match status" value="1"/>
</dbReference>
<dbReference type="EC" id="1.1.1.169" evidence="3 10"/>
<evidence type="ECO:0000256" key="2">
    <source>
        <dbReference type="ARBA" id="ARBA00007870"/>
    </source>
</evidence>
<evidence type="ECO:0000313" key="14">
    <source>
        <dbReference type="Proteomes" id="UP000002586"/>
    </source>
</evidence>
<evidence type="ECO:0000259" key="11">
    <source>
        <dbReference type="Pfam" id="PF02558"/>
    </source>
</evidence>
<dbReference type="RefSeq" id="WP_011712244.1">
    <property type="nucleotide sequence ID" value="NC_008576.1"/>
</dbReference>
<dbReference type="KEGG" id="mgm:Mmc1_0552"/>
<evidence type="ECO:0000256" key="7">
    <source>
        <dbReference type="ARBA" id="ARBA00023002"/>
    </source>
</evidence>
<evidence type="ECO:0000313" key="13">
    <source>
        <dbReference type="EMBL" id="ABK43077.1"/>
    </source>
</evidence>
<dbReference type="PANTHER" id="PTHR21708">
    <property type="entry name" value="PROBABLE 2-DEHYDROPANTOATE 2-REDUCTASE"/>
    <property type="match status" value="1"/>
</dbReference>
<reference evidence="13 14" key="2">
    <citation type="journal article" date="2012" name="Int. J. Syst. Evol. Microbiol.">
        <title>Magnetococcus marinus gen. nov., sp. nov., a marine, magnetotactic bacterium that represents a novel lineage (Magnetococcaceae fam. nov.; Magnetococcales ord. nov.) at the base of the Alphaproteobacteria.</title>
        <authorList>
            <person name="Bazylinski D.A."/>
            <person name="Williams T.J."/>
            <person name="Lefevre C.T."/>
            <person name="Berg R.J."/>
            <person name="Zhang C.L."/>
            <person name="Bowser S.S."/>
            <person name="Dean A.J."/>
            <person name="Beveridge T.J."/>
        </authorList>
    </citation>
    <scope>NUCLEOTIDE SEQUENCE [LARGE SCALE GENOMIC DNA]</scope>
    <source>
        <strain evidence="14">ATCC BAA-1437 / JCM 17883 / MC-1</strain>
    </source>
</reference>
<dbReference type="GO" id="GO:0005737">
    <property type="term" value="C:cytoplasm"/>
    <property type="evidence" value="ECO:0007669"/>
    <property type="project" value="TreeGrafter"/>
</dbReference>
<comment type="pathway">
    <text evidence="1 10">Cofactor biosynthesis; (R)-pantothenate biosynthesis; (R)-pantoate from 3-methyl-2-oxobutanoate: step 2/2.</text>
</comment>
<dbReference type="InterPro" id="IPR036291">
    <property type="entry name" value="NAD(P)-bd_dom_sf"/>
</dbReference>
<dbReference type="SUPFAM" id="SSF51735">
    <property type="entry name" value="NAD(P)-binding Rossmann-fold domains"/>
    <property type="match status" value="1"/>
</dbReference>
<evidence type="ECO:0000256" key="9">
    <source>
        <dbReference type="ARBA" id="ARBA00048793"/>
    </source>
</evidence>
<dbReference type="Pfam" id="PF08546">
    <property type="entry name" value="ApbA_C"/>
    <property type="match status" value="1"/>
</dbReference>
<dbReference type="GO" id="GO:0008677">
    <property type="term" value="F:2-dehydropantoate 2-reductase activity"/>
    <property type="evidence" value="ECO:0007669"/>
    <property type="project" value="UniProtKB-EC"/>
</dbReference>
<comment type="catalytic activity">
    <reaction evidence="9 10">
        <text>(R)-pantoate + NADP(+) = 2-dehydropantoate + NADPH + H(+)</text>
        <dbReference type="Rhea" id="RHEA:16233"/>
        <dbReference type="ChEBI" id="CHEBI:11561"/>
        <dbReference type="ChEBI" id="CHEBI:15378"/>
        <dbReference type="ChEBI" id="CHEBI:15980"/>
        <dbReference type="ChEBI" id="CHEBI:57783"/>
        <dbReference type="ChEBI" id="CHEBI:58349"/>
        <dbReference type="EC" id="1.1.1.169"/>
    </reaction>
</comment>
<evidence type="ECO:0000256" key="5">
    <source>
        <dbReference type="ARBA" id="ARBA00022655"/>
    </source>
</evidence>
<evidence type="ECO:0000256" key="3">
    <source>
        <dbReference type="ARBA" id="ARBA00013014"/>
    </source>
</evidence>
<dbReference type="InterPro" id="IPR013328">
    <property type="entry name" value="6PGD_dom2"/>
</dbReference>
<keyword evidence="6 10" id="KW-0521">NADP</keyword>
<evidence type="ECO:0000256" key="6">
    <source>
        <dbReference type="ARBA" id="ARBA00022857"/>
    </source>
</evidence>
<feature type="domain" description="Ketopantoate reductase C-terminal" evidence="12">
    <location>
        <begin position="192"/>
        <end position="315"/>
    </location>
</feature>
<dbReference type="FunFam" id="1.10.1040.10:FF:000017">
    <property type="entry name" value="2-dehydropantoate 2-reductase"/>
    <property type="match status" value="1"/>
</dbReference>
<comment type="function">
    <text evidence="10">Catalyzes the NADPH-dependent reduction of ketopantoate into pantoic acid.</text>
</comment>
<proteinExistence type="inferred from homology"/>
<dbReference type="NCBIfam" id="TIGR00745">
    <property type="entry name" value="apbA_panE"/>
    <property type="match status" value="1"/>
</dbReference>
<protein>
    <recommendedName>
        <fullName evidence="4 10">2-dehydropantoate 2-reductase</fullName>
        <ecNumber evidence="3 10">1.1.1.169</ecNumber>
    </recommendedName>
    <alternativeName>
        <fullName evidence="8 10">Ketopantoate reductase</fullName>
    </alternativeName>
</protein>
<comment type="similarity">
    <text evidence="2 10">Belongs to the ketopantoate reductase family.</text>
</comment>
<evidence type="ECO:0000256" key="4">
    <source>
        <dbReference type="ARBA" id="ARBA00019465"/>
    </source>
</evidence>